<gene>
    <name evidence="1" type="ORF">METZ01_LOCUS187682</name>
</gene>
<dbReference type="EMBL" id="UINC01038187">
    <property type="protein sequence ID" value="SVB34828.1"/>
    <property type="molecule type" value="Genomic_DNA"/>
</dbReference>
<reference evidence="1" key="1">
    <citation type="submission" date="2018-05" db="EMBL/GenBank/DDBJ databases">
        <authorList>
            <person name="Lanie J.A."/>
            <person name="Ng W.-L."/>
            <person name="Kazmierczak K.M."/>
            <person name="Andrzejewski T.M."/>
            <person name="Davidsen T.M."/>
            <person name="Wayne K.J."/>
            <person name="Tettelin H."/>
            <person name="Glass J.I."/>
            <person name="Rusch D."/>
            <person name="Podicherti R."/>
            <person name="Tsui H.-C.T."/>
            <person name="Winkler M.E."/>
        </authorList>
    </citation>
    <scope>NUCLEOTIDE SEQUENCE</scope>
</reference>
<dbReference type="AlphaFoldDB" id="A0A382D8N8"/>
<accession>A0A382D8N8</accession>
<evidence type="ECO:0000313" key="1">
    <source>
        <dbReference type="EMBL" id="SVB34828.1"/>
    </source>
</evidence>
<protein>
    <submittedName>
        <fullName evidence="1">Uncharacterized protein</fullName>
    </submittedName>
</protein>
<dbReference type="PROSITE" id="PS51257">
    <property type="entry name" value="PROKAR_LIPOPROTEIN"/>
    <property type="match status" value="1"/>
</dbReference>
<proteinExistence type="predicted"/>
<dbReference type="Pfam" id="PF19897">
    <property type="entry name" value="DUF6370"/>
    <property type="match status" value="1"/>
</dbReference>
<sequence>MKFTILVISVMFLFTGCAVKSVDDADKPASEELVEPKEPVEPIEPAQGVMPEMPSVKMPEIPDVKMAAIPDVPVETDSPKGNNISINQVVEAGCGQCQFRMTEKSGCDLAVKIDGKSYFVDGTTIHDHGDAHADDGFCRAIRQAEVKGEIIDGRFKAESFTLVK</sequence>
<organism evidence="1">
    <name type="scientific">marine metagenome</name>
    <dbReference type="NCBI Taxonomy" id="408172"/>
    <lineage>
        <taxon>unclassified sequences</taxon>
        <taxon>metagenomes</taxon>
        <taxon>ecological metagenomes</taxon>
    </lineage>
</organism>
<name>A0A382D8N8_9ZZZZ</name>
<dbReference type="InterPro" id="IPR045950">
    <property type="entry name" value="DUF6370"/>
</dbReference>